<organism evidence="2 3">
    <name type="scientific">Agrocybe chaxingu</name>
    <dbReference type="NCBI Taxonomy" id="84603"/>
    <lineage>
        <taxon>Eukaryota</taxon>
        <taxon>Fungi</taxon>
        <taxon>Dikarya</taxon>
        <taxon>Basidiomycota</taxon>
        <taxon>Agaricomycotina</taxon>
        <taxon>Agaricomycetes</taxon>
        <taxon>Agaricomycetidae</taxon>
        <taxon>Agaricales</taxon>
        <taxon>Agaricineae</taxon>
        <taxon>Strophariaceae</taxon>
        <taxon>Agrocybe</taxon>
    </lineage>
</organism>
<dbReference type="OrthoDB" id="3006100at2759"/>
<evidence type="ECO:0000313" key="3">
    <source>
        <dbReference type="Proteomes" id="UP001148786"/>
    </source>
</evidence>
<dbReference type="AlphaFoldDB" id="A0A9W8JXG5"/>
<comment type="caution">
    <text evidence="2">The sequence shown here is derived from an EMBL/GenBank/DDBJ whole genome shotgun (WGS) entry which is preliminary data.</text>
</comment>
<dbReference type="Pfam" id="PF12937">
    <property type="entry name" value="F-box-like"/>
    <property type="match status" value="1"/>
</dbReference>
<evidence type="ECO:0000313" key="2">
    <source>
        <dbReference type="EMBL" id="KAJ3505484.1"/>
    </source>
</evidence>
<evidence type="ECO:0000259" key="1">
    <source>
        <dbReference type="Pfam" id="PF12937"/>
    </source>
</evidence>
<keyword evidence="3" id="KW-1185">Reference proteome</keyword>
<dbReference type="EMBL" id="JANKHO010000878">
    <property type="protein sequence ID" value="KAJ3505484.1"/>
    <property type="molecule type" value="Genomic_DNA"/>
</dbReference>
<protein>
    <recommendedName>
        <fullName evidence="1">F-box domain-containing protein</fullName>
    </recommendedName>
</protein>
<feature type="domain" description="F-box" evidence="1">
    <location>
        <begin position="80"/>
        <end position="130"/>
    </location>
</feature>
<accession>A0A9W8JXG5</accession>
<dbReference type="Proteomes" id="UP001148786">
    <property type="component" value="Unassembled WGS sequence"/>
</dbReference>
<gene>
    <name evidence="2" type="ORF">NLJ89_g7390</name>
</gene>
<dbReference type="InterPro" id="IPR001810">
    <property type="entry name" value="F-box_dom"/>
</dbReference>
<dbReference type="SUPFAM" id="SSF81383">
    <property type="entry name" value="F-box domain"/>
    <property type="match status" value="1"/>
</dbReference>
<dbReference type="InterPro" id="IPR036047">
    <property type="entry name" value="F-box-like_dom_sf"/>
</dbReference>
<sequence>MPHSSCIICGQDRFGAQKSNVTCAPWRTKTAAAPCPNCIQTKTLDEHIEETRAYLRHLEAHRAALRPGANTFHDPFITHFPTELASKILSFCVEDEREFKRRTPLTLSAVSKRWRAIAHSTPSLWTTIRLRLLFDAQENQALYKEMLLHWLSCSSMELLSIYLDVEYCRRDEVSKVQFCHSVIELLNTHCHRWGKLSVDTPLHLISLLRGDFDGAPPLYYLSIGGEEYDEGEDEDEDTQTWTFDLGTSLPSPHTVSIHQRGFGKVRINWRNVTTASIWFTRLHDFLILLAAAPQLRECRIVLPDEFDETTELNPTDLITHRNLLKLDIEVYSLSYQRAELFDILRAVPTLERLGITGASIFDNFFELLAADEGDIEERRFLPSLTEFCQLRPLWADSFSWREISKAVEARADVYRAKCGLPVLNRFYWDTIFHETEGMYYIDERSLQIFERLLSNGADIKLSNNWRKRGRPDDMIVYSRAYHEGNKRRSARSDVSDLYPFDPFLT</sequence>
<dbReference type="Gene3D" id="1.20.1280.50">
    <property type="match status" value="1"/>
</dbReference>
<name>A0A9W8JXG5_9AGAR</name>
<proteinExistence type="predicted"/>
<reference evidence="2" key="1">
    <citation type="submission" date="2022-07" db="EMBL/GenBank/DDBJ databases">
        <title>Genome Sequence of Agrocybe chaxingu.</title>
        <authorList>
            <person name="Buettner E."/>
        </authorList>
    </citation>
    <scope>NUCLEOTIDE SEQUENCE</scope>
    <source>
        <strain evidence="2">MP-N11</strain>
    </source>
</reference>